<protein>
    <recommendedName>
        <fullName evidence="5">Alpha-type protein kinase domain-containing protein</fullName>
    </recommendedName>
</protein>
<dbReference type="Proteomes" id="UP000688137">
    <property type="component" value="Unassembled WGS sequence"/>
</dbReference>
<evidence type="ECO:0000313" key="6">
    <source>
        <dbReference type="EMBL" id="CAD8077292.1"/>
    </source>
</evidence>
<dbReference type="EMBL" id="CAJJDM010000059">
    <property type="protein sequence ID" value="CAD8077292.1"/>
    <property type="molecule type" value="Genomic_DNA"/>
</dbReference>
<organism evidence="6 7">
    <name type="scientific">Paramecium primaurelia</name>
    <dbReference type="NCBI Taxonomy" id="5886"/>
    <lineage>
        <taxon>Eukaryota</taxon>
        <taxon>Sar</taxon>
        <taxon>Alveolata</taxon>
        <taxon>Ciliophora</taxon>
        <taxon>Intramacronucleata</taxon>
        <taxon>Oligohymenophorea</taxon>
        <taxon>Peniculida</taxon>
        <taxon>Parameciidae</taxon>
        <taxon>Paramecium</taxon>
    </lineage>
</organism>
<evidence type="ECO:0000256" key="3">
    <source>
        <dbReference type="ARBA" id="ARBA00022777"/>
    </source>
</evidence>
<dbReference type="Pfam" id="PF02816">
    <property type="entry name" value="Alpha_kinase"/>
    <property type="match status" value="1"/>
</dbReference>
<dbReference type="GO" id="GO:0000785">
    <property type="term" value="C:chromatin"/>
    <property type="evidence" value="ECO:0007669"/>
    <property type="project" value="TreeGrafter"/>
</dbReference>
<evidence type="ECO:0000256" key="2">
    <source>
        <dbReference type="ARBA" id="ARBA00022679"/>
    </source>
</evidence>
<evidence type="ECO:0000313" key="7">
    <source>
        <dbReference type="Proteomes" id="UP000688137"/>
    </source>
</evidence>
<evidence type="ECO:0000256" key="4">
    <source>
        <dbReference type="SAM" id="MobiDB-lite"/>
    </source>
</evidence>
<dbReference type="PANTHER" id="PTHR43941:SF1">
    <property type="entry name" value="STRUCTURAL MAINTENANCE OF CHROMOSOMES PROTEIN 2"/>
    <property type="match status" value="1"/>
</dbReference>
<feature type="domain" description="Alpha-type protein kinase" evidence="5">
    <location>
        <begin position="687"/>
        <end position="846"/>
    </location>
</feature>
<dbReference type="GO" id="GO:0004674">
    <property type="term" value="F:protein serine/threonine kinase activity"/>
    <property type="evidence" value="ECO:0007669"/>
    <property type="project" value="UniProtKB-KW"/>
</dbReference>
<reference evidence="6" key="1">
    <citation type="submission" date="2021-01" db="EMBL/GenBank/DDBJ databases">
        <authorList>
            <consortium name="Genoscope - CEA"/>
            <person name="William W."/>
        </authorList>
    </citation>
    <scope>NUCLEOTIDE SEQUENCE</scope>
</reference>
<sequence length="871" mass="103017">MASKDIICTFQGKQYFLQCEVLNVKKELLKKLNNKIPFDNIILIDDQDKVYTASVALYQTKNNQMQGQICYKVLDAQNLYREQKELIKITETKYEELLETQQKLQKLGEEIKEKEKSHKIEIQQLSETNKSQSADILTTKQAEIEKMKAEKDKEIQEIQEKHNILELQLNQMTNKYYAQDETIRQLQDEIQTQITNNDQLQKKNEELNNEINKINQEKTNLDQQWQHWYGQLKTSTDSQIYQYQVVIQQAQQANNDYAMNIANLQQQMQDLEDQLQITKKEADKQKQLLKQEKDKSNDSQTQFENTITQLNDKIRKYERDIKQLKDKNTELEMNYRNTHMEVQGATSTLSSKETENKKLLSQINSLKSTIQQLEYDNQQLQIHIQNLEAKIVDQAQQIFNLNQNIDQLNDQIDQLKEEIRKKGLESDKQKNDYRSLQQQKESIDRECQELKNQLQRSKEEIEIKENGGQVIQNEISKLKNQITKLEKDINDQTKLNQENQEKIRQFKTQITTKDGEISNLEIKLNQLQNQLKQKDEQIRNDQAANQQFKQQMDLINQGMKSEIEQSNQKLEIKDHILKKLSKQMQDDKYYDKVIGLMDKLMQSPNKIYQIEKDQNAQFDLKDYEIFEITFEFNKAKELLKKNQYFLFEQCLNKNPKGNVKLNRSIQPNADSTFFKGYLSIVKEADQNELKGKYFLRKELISQNHPFTNIDEAIEMSKNNFLCQLLMEQFNKILKSQKLIEGDYQIARQFVLKSKDKEEYYYCEMVEEGEFKKINGGTFKPKLSETDSYFNAFSKFVYAFSKENYIITHLQICGKKVHDMIVSTTYKGLFSTLDQGQTEIGSFLETINSEPKNLIKQHWNETVEEIAKEGFK</sequence>
<comment type="caution">
    <text evidence="6">The sequence shown here is derived from an EMBL/GenBank/DDBJ whole genome shotgun (WGS) entry which is preliminary data.</text>
</comment>
<dbReference type="GO" id="GO:0000793">
    <property type="term" value="C:condensed chromosome"/>
    <property type="evidence" value="ECO:0007669"/>
    <property type="project" value="TreeGrafter"/>
</dbReference>
<dbReference type="GO" id="GO:0003682">
    <property type="term" value="F:chromatin binding"/>
    <property type="evidence" value="ECO:0007669"/>
    <property type="project" value="TreeGrafter"/>
</dbReference>
<dbReference type="GO" id="GO:0000796">
    <property type="term" value="C:condensin complex"/>
    <property type="evidence" value="ECO:0007669"/>
    <property type="project" value="TreeGrafter"/>
</dbReference>
<dbReference type="PANTHER" id="PTHR43941">
    <property type="entry name" value="STRUCTURAL MAINTENANCE OF CHROMOSOMES PROTEIN 2"/>
    <property type="match status" value="1"/>
</dbReference>
<proteinExistence type="predicted"/>
<name>A0A8S1MF93_PARPR</name>
<accession>A0A8S1MF93</accession>
<evidence type="ECO:0000259" key="5">
    <source>
        <dbReference type="Pfam" id="PF02816"/>
    </source>
</evidence>
<feature type="compositionally biased region" description="Basic and acidic residues" evidence="4">
    <location>
        <begin position="423"/>
        <end position="433"/>
    </location>
</feature>
<feature type="region of interest" description="Disordered" evidence="4">
    <location>
        <begin position="423"/>
        <end position="442"/>
    </location>
</feature>
<keyword evidence="1" id="KW-0723">Serine/threonine-protein kinase</keyword>
<dbReference type="GO" id="GO:0007076">
    <property type="term" value="P:mitotic chromosome condensation"/>
    <property type="evidence" value="ECO:0007669"/>
    <property type="project" value="TreeGrafter"/>
</dbReference>
<keyword evidence="3" id="KW-0418">Kinase</keyword>
<dbReference type="OMA" id="CEIQNIR"/>
<dbReference type="GO" id="GO:0005524">
    <property type="term" value="F:ATP binding"/>
    <property type="evidence" value="ECO:0007669"/>
    <property type="project" value="InterPro"/>
</dbReference>
<evidence type="ECO:0000256" key="1">
    <source>
        <dbReference type="ARBA" id="ARBA00022527"/>
    </source>
</evidence>
<gene>
    <name evidence="6" type="ORF">PPRIM_AZ9-3.1.T0580040</name>
</gene>
<keyword evidence="2" id="KW-0808">Transferase</keyword>
<dbReference type="InterPro" id="IPR004166">
    <property type="entry name" value="a-kinase_dom"/>
</dbReference>
<keyword evidence="7" id="KW-1185">Reference proteome</keyword>
<dbReference type="AlphaFoldDB" id="A0A8S1MF93"/>